<proteinExistence type="predicted"/>
<evidence type="ECO:0000313" key="2">
    <source>
        <dbReference type="Proteomes" id="UP000198848"/>
    </source>
</evidence>
<gene>
    <name evidence="1" type="ORF">SAMN04489842_1173</name>
</gene>
<sequence>MSAETDPTDRTDDEFINYMPAMPNLSDEPGLLGRLLGAFRRGR</sequence>
<name>A0A1H1BX70_NATTX</name>
<protein>
    <submittedName>
        <fullName evidence="1">Uncharacterized protein</fullName>
    </submittedName>
</protein>
<accession>A0A1H1BX70</accession>
<dbReference type="EMBL" id="FNLC01000001">
    <property type="protein sequence ID" value="SDQ56006.1"/>
    <property type="molecule type" value="Genomic_DNA"/>
</dbReference>
<evidence type="ECO:0000313" key="1">
    <source>
        <dbReference type="EMBL" id="SDQ56006.1"/>
    </source>
</evidence>
<organism evidence="1 2">
    <name type="scientific">Natronobacterium texcoconense</name>
    <dbReference type="NCBI Taxonomy" id="1095778"/>
    <lineage>
        <taxon>Archaea</taxon>
        <taxon>Methanobacteriati</taxon>
        <taxon>Methanobacteriota</taxon>
        <taxon>Stenosarchaea group</taxon>
        <taxon>Halobacteria</taxon>
        <taxon>Halobacteriales</taxon>
        <taxon>Natrialbaceae</taxon>
        <taxon>Natronobacterium</taxon>
    </lineage>
</organism>
<dbReference type="AlphaFoldDB" id="A0A1H1BX70"/>
<reference evidence="2" key="1">
    <citation type="submission" date="2016-10" db="EMBL/GenBank/DDBJ databases">
        <authorList>
            <person name="Varghese N."/>
            <person name="Submissions S."/>
        </authorList>
    </citation>
    <scope>NUCLEOTIDE SEQUENCE [LARGE SCALE GENOMIC DNA]</scope>
    <source>
        <strain evidence="2">DSM 24767</strain>
    </source>
</reference>
<dbReference type="Proteomes" id="UP000198848">
    <property type="component" value="Unassembled WGS sequence"/>
</dbReference>
<dbReference type="RefSeq" id="WP_280139354.1">
    <property type="nucleotide sequence ID" value="NZ_FNLC01000001.1"/>
</dbReference>
<keyword evidence="2" id="KW-1185">Reference proteome</keyword>